<dbReference type="InParanoid" id="A0A4Q1BAJ6"/>
<dbReference type="SUPFAM" id="SSF52507">
    <property type="entry name" value="Homo-oligomeric flavin-containing Cys decarboxylases, HFCD"/>
    <property type="match status" value="1"/>
</dbReference>
<evidence type="ECO:0000256" key="3">
    <source>
        <dbReference type="SAM" id="MobiDB-lite"/>
    </source>
</evidence>
<feature type="region of interest" description="Disordered" evidence="3">
    <location>
        <begin position="1"/>
        <end position="24"/>
    </location>
</feature>
<evidence type="ECO:0000313" key="6">
    <source>
        <dbReference type="Proteomes" id="UP000289152"/>
    </source>
</evidence>
<dbReference type="GO" id="GO:0015937">
    <property type="term" value="P:coenzyme A biosynthetic process"/>
    <property type="evidence" value="ECO:0007669"/>
    <property type="project" value="UniProtKB-KW"/>
</dbReference>
<dbReference type="OrthoDB" id="1532798at2759"/>
<comment type="caution">
    <text evidence="5">The sequence shown here is derived from an EMBL/GenBank/DDBJ whole genome shotgun (WGS) entry which is preliminary data.</text>
</comment>
<organism evidence="5 6">
    <name type="scientific">Tremella mesenterica</name>
    <name type="common">Jelly fungus</name>
    <dbReference type="NCBI Taxonomy" id="5217"/>
    <lineage>
        <taxon>Eukaryota</taxon>
        <taxon>Fungi</taxon>
        <taxon>Dikarya</taxon>
        <taxon>Basidiomycota</taxon>
        <taxon>Agaricomycotina</taxon>
        <taxon>Tremellomycetes</taxon>
        <taxon>Tremellales</taxon>
        <taxon>Tremellaceae</taxon>
        <taxon>Tremella</taxon>
    </lineage>
</organism>
<dbReference type="PANTHER" id="PTHR14359:SF6">
    <property type="entry name" value="PHOSPHOPANTOTHENOYLCYSTEINE DECARBOXYLASE"/>
    <property type="match status" value="1"/>
</dbReference>
<evidence type="ECO:0000256" key="1">
    <source>
        <dbReference type="ARBA" id="ARBA00022993"/>
    </source>
</evidence>
<keyword evidence="6" id="KW-1185">Reference proteome</keyword>
<dbReference type="InterPro" id="IPR003382">
    <property type="entry name" value="Flavoprotein"/>
</dbReference>
<evidence type="ECO:0000259" key="4">
    <source>
        <dbReference type="Pfam" id="PF02441"/>
    </source>
</evidence>
<feature type="domain" description="Flavoprotein" evidence="4">
    <location>
        <begin position="32"/>
        <end position="242"/>
    </location>
</feature>
<keyword evidence="1" id="KW-0173">Coenzyme A biosynthesis</keyword>
<dbReference type="GO" id="GO:0071513">
    <property type="term" value="C:phosphopantothenoylcysteine decarboxylase complex"/>
    <property type="evidence" value="ECO:0007669"/>
    <property type="project" value="TreeGrafter"/>
</dbReference>
<feature type="region of interest" description="Disordered" evidence="3">
    <location>
        <begin position="256"/>
        <end position="304"/>
    </location>
</feature>
<reference evidence="5 6" key="1">
    <citation type="submission" date="2016-06" db="EMBL/GenBank/DDBJ databases">
        <title>Evolution of pathogenesis and genome organization in the Tremellales.</title>
        <authorList>
            <person name="Cuomo C."/>
            <person name="Litvintseva A."/>
            <person name="Heitman J."/>
            <person name="Chen Y."/>
            <person name="Sun S."/>
            <person name="Springer D."/>
            <person name="Dromer F."/>
            <person name="Young S."/>
            <person name="Zeng Q."/>
            <person name="Chapman S."/>
            <person name="Gujja S."/>
            <person name="Saif S."/>
            <person name="Birren B."/>
        </authorList>
    </citation>
    <scope>NUCLEOTIDE SEQUENCE [LARGE SCALE GENOMIC DNA]</scope>
    <source>
        <strain evidence="5 6">ATCC 28783</strain>
    </source>
</reference>
<protein>
    <recommendedName>
        <fullName evidence="4">Flavoprotein domain-containing protein</fullName>
    </recommendedName>
</protein>
<sequence length="358" mass="38803">MSSDAQAGPSRPSGRPFVSADHRPSRPDGIFRVLLITTGSVASIKAPDIVAALAKKPHIDLQVVATNASLHFFNQDQIDKAVYTALYGAHPSSHSAGTDGGRWGSSGTYENDPRRVTVWTDTDEWSDWRKVGDPILHIELRRWADLVVVAPCSADMLAKIANGFADNLALSLLRALSPSTPVVICPAMNTYMYQHKLTAKHLRVLQELDYLVLGPQGTGTLACGDEGPGKMTDWREIVSTIENFAELHHQTISRISNNALPTPPASLASNASQIAGNKRPLTPPTPGRSPRKPASQLPEQDERMELEESVQVLIDNARPLDVGAKSARAGRTGIQDWATMTSPYGGDGSAWNKKFWMG</sequence>
<dbReference type="GO" id="GO:0010181">
    <property type="term" value="F:FMN binding"/>
    <property type="evidence" value="ECO:0007669"/>
    <property type="project" value="TreeGrafter"/>
</dbReference>
<dbReference type="EMBL" id="SDIL01000164">
    <property type="protein sequence ID" value="RXK35027.1"/>
    <property type="molecule type" value="Genomic_DNA"/>
</dbReference>
<dbReference type="Gene3D" id="3.40.50.1950">
    <property type="entry name" value="Flavin prenyltransferase-like"/>
    <property type="match status" value="1"/>
</dbReference>
<dbReference type="GO" id="GO:0004633">
    <property type="term" value="F:phosphopantothenoylcysteine decarboxylase activity"/>
    <property type="evidence" value="ECO:0007669"/>
    <property type="project" value="TreeGrafter"/>
</dbReference>
<dbReference type="STRING" id="5217.A0A4Q1BAJ6"/>
<name>A0A4Q1BAJ6_TREME</name>
<dbReference type="AlphaFoldDB" id="A0A4Q1BAJ6"/>
<evidence type="ECO:0000256" key="2">
    <source>
        <dbReference type="ARBA" id="ARBA00038350"/>
    </source>
</evidence>
<dbReference type="Proteomes" id="UP000289152">
    <property type="component" value="Unassembled WGS sequence"/>
</dbReference>
<dbReference type="PANTHER" id="PTHR14359">
    <property type="entry name" value="HOMO-OLIGOMERIC FLAVIN CONTAINING CYS DECARBOXYLASE FAMILY"/>
    <property type="match status" value="1"/>
</dbReference>
<proteinExistence type="inferred from homology"/>
<evidence type="ECO:0000313" key="5">
    <source>
        <dbReference type="EMBL" id="RXK35027.1"/>
    </source>
</evidence>
<dbReference type="InterPro" id="IPR036551">
    <property type="entry name" value="Flavin_trans-like"/>
</dbReference>
<accession>A0A4Q1BAJ6</accession>
<dbReference type="VEuPathDB" id="FungiDB:TREMEDRAFT_43285"/>
<dbReference type="Pfam" id="PF02441">
    <property type="entry name" value="Flavoprotein"/>
    <property type="match status" value="1"/>
</dbReference>
<comment type="similarity">
    <text evidence="2">Belongs to the HFCD (homooligomeric flavin containing Cys decarboxylase) superfamily.</text>
</comment>
<gene>
    <name evidence="5" type="ORF">M231_07730</name>
</gene>